<evidence type="ECO:0000313" key="3">
    <source>
        <dbReference type="Proteomes" id="UP000654075"/>
    </source>
</evidence>
<proteinExistence type="predicted"/>
<protein>
    <recommendedName>
        <fullName evidence="1">AB hydrolase-1 domain-containing protein</fullName>
    </recommendedName>
</protein>
<dbReference type="OMA" id="DIVNAWH"/>
<feature type="domain" description="AB hydrolase-1" evidence="1">
    <location>
        <begin position="27"/>
        <end position="277"/>
    </location>
</feature>
<dbReference type="PANTHER" id="PTHR43798">
    <property type="entry name" value="MONOACYLGLYCEROL LIPASE"/>
    <property type="match status" value="1"/>
</dbReference>
<feature type="non-terminal residue" evidence="2">
    <location>
        <position position="1"/>
    </location>
</feature>
<accession>A0A813GPU6</accession>
<keyword evidence="3" id="KW-1185">Reference proteome</keyword>
<dbReference type="Pfam" id="PF00561">
    <property type="entry name" value="Abhydrolase_1"/>
    <property type="match status" value="1"/>
</dbReference>
<dbReference type="Gene3D" id="3.40.50.1820">
    <property type="entry name" value="alpha/beta hydrolase"/>
    <property type="match status" value="1"/>
</dbReference>
<dbReference type="InterPro" id="IPR050266">
    <property type="entry name" value="AB_hydrolase_sf"/>
</dbReference>
<gene>
    <name evidence="2" type="ORF">PGLA1383_LOCUS45577</name>
</gene>
<dbReference type="GO" id="GO:0016020">
    <property type="term" value="C:membrane"/>
    <property type="evidence" value="ECO:0007669"/>
    <property type="project" value="TreeGrafter"/>
</dbReference>
<organism evidence="2 3">
    <name type="scientific">Polarella glacialis</name>
    <name type="common">Dinoflagellate</name>
    <dbReference type="NCBI Taxonomy" id="89957"/>
    <lineage>
        <taxon>Eukaryota</taxon>
        <taxon>Sar</taxon>
        <taxon>Alveolata</taxon>
        <taxon>Dinophyceae</taxon>
        <taxon>Suessiales</taxon>
        <taxon>Suessiaceae</taxon>
        <taxon>Polarella</taxon>
    </lineage>
</organism>
<dbReference type="InterPro" id="IPR029058">
    <property type="entry name" value="AB_hydrolase_fold"/>
</dbReference>
<sequence>PGSFLLLRAAESSGADSGTEERQLLSVVLLHGWLQSSDAWLGLAQHLRDRRCDVLLLDFYAHGRSPNLPETQMHSVSALASQVERAVDHVGWTGRRLVIGGMSLGASVALRYAARRPELVAGLLLVAPSGMPEPLVSLARAGSAVAKALLGAKDLPPSAPLAPQVAAAAPASAPASKAKVAISTAPGQAANGEVVEWRPRPTPGLEALAKRWLARLNFIKRTPQYDVSEADFEAARSSQWPVTVVVGRYDVVHTPHVQAWRRKVPQARVLMTGATHWWICSCVDALGLEDDPLWDRARSSLALP</sequence>
<comment type="caution">
    <text evidence="2">The sequence shown here is derived from an EMBL/GenBank/DDBJ whole genome shotgun (WGS) entry which is preliminary data.</text>
</comment>
<dbReference type="AlphaFoldDB" id="A0A813GPU6"/>
<dbReference type="InterPro" id="IPR000073">
    <property type="entry name" value="AB_hydrolase_1"/>
</dbReference>
<dbReference type="SUPFAM" id="SSF53474">
    <property type="entry name" value="alpha/beta-Hydrolases"/>
    <property type="match status" value="1"/>
</dbReference>
<dbReference type="Proteomes" id="UP000654075">
    <property type="component" value="Unassembled WGS sequence"/>
</dbReference>
<dbReference type="OrthoDB" id="2498029at2759"/>
<feature type="non-terminal residue" evidence="2">
    <location>
        <position position="304"/>
    </location>
</feature>
<reference evidence="2" key="1">
    <citation type="submission" date="2021-02" db="EMBL/GenBank/DDBJ databases">
        <authorList>
            <person name="Dougan E. K."/>
            <person name="Rhodes N."/>
            <person name="Thang M."/>
            <person name="Chan C."/>
        </authorList>
    </citation>
    <scope>NUCLEOTIDE SEQUENCE</scope>
</reference>
<dbReference type="PANTHER" id="PTHR43798:SF33">
    <property type="entry name" value="HYDROLASE, PUTATIVE (AFU_ORTHOLOGUE AFUA_2G14860)-RELATED"/>
    <property type="match status" value="1"/>
</dbReference>
<evidence type="ECO:0000259" key="1">
    <source>
        <dbReference type="Pfam" id="PF00561"/>
    </source>
</evidence>
<evidence type="ECO:0000313" key="2">
    <source>
        <dbReference type="EMBL" id="CAE8629006.1"/>
    </source>
</evidence>
<dbReference type="EMBL" id="CAJNNV010029567">
    <property type="protein sequence ID" value="CAE8629006.1"/>
    <property type="molecule type" value="Genomic_DNA"/>
</dbReference>
<name>A0A813GPU6_POLGL</name>